<accession>A0AAV0JAT4</accession>
<evidence type="ECO:0000313" key="2">
    <source>
        <dbReference type="Proteomes" id="UP001154282"/>
    </source>
</evidence>
<name>A0AAV0JAT4_9ROSI</name>
<proteinExistence type="predicted"/>
<sequence length="114" mass="13049">MSVLFLTLRIGHWESKEHKSLKDLSKLSAPSCSQIDSSIQEPGDRLMLLVKVEWQLRMGLPPQTMNLVDQTNQLLLQRSIWSNPKFNRVSPLIHPRLIFAVVQCALWVSGLNMN</sequence>
<comment type="caution">
    <text evidence="1">The sequence shown here is derived from an EMBL/GenBank/DDBJ whole genome shotgun (WGS) entry which is preliminary data.</text>
</comment>
<dbReference type="EMBL" id="CAMGYJ010000004">
    <property type="protein sequence ID" value="CAI0405974.1"/>
    <property type="molecule type" value="Genomic_DNA"/>
</dbReference>
<dbReference type="AlphaFoldDB" id="A0AAV0JAT4"/>
<evidence type="ECO:0000313" key="1">
    <source>
        <dbReference type="EMBL" id="CAI0405974.1"/>
    </source>
</evidence>
<protein>
    <submittedName>
        <fullName evidence="1">Uncharacterized protein</fullName>
    </submittedName>
</protein>
<gene>
    <name evidence="1" type="ORF">LITE_LOCUS13050</name>
</gene>
<keyword evidence="2" id="KW-1185">Reference proteome</keyword>
<reference evidence="1" key="1">
    <citation type="submission" date="2022-08" db="EMBL/GenBank/DDBJ databases">
        <authorList>
            <person name="Gutierrez-Valencia J."/>
        </authorList>
    </citation>
    <scope>NUCLEOTIDE SEQUENCE</scope>
</reference>
<dbReference type="Proteomes" id="UP001154282">
    <property type="component" value="Unassembled WGS sequence"/>
</dbReference>
<organism evidence="1 2">
    <name type="scientific">Linum tenue</name>
    <dbReference type="NCBI Taxonomy" id="586396"/>
    <lineage>
        <taxon>Eukaryota</taxon>
        <taxon>Viridiplantae</taxon>
        <taxon>Streptophyta</taxon>
        <taxon>Embryophyta</taxon>
        <taxon>Tracheophyta</taxon>
        <taxon>Spermatophyta</taxon>
        <taxon>Magnoliopsida</taxon>
        <taxon>eudicotyledons</taxon>
        <taxon>Gunneridae</taxon>
        <taxon>Pentapetalae</taxon>
        <taxon>rosids</taxon>
        <taxon>fabids</taxon>
        <taxon>Malpighiales</taxon>
        <taxon>Linaceae</taxon>
        <taxon>Linum</taxon>
    </lineage>
</organism>